<dbReference type="InterPro" id="IPR035994">
    <property type="entry name" value="Nucleoside_phosphorylase_sf"/>
</dbReference>
<dbReference type="STRING" id="1447875.A0A2B7YCR2"/>
<dbReference type="GO" id="GO:0003824">
    <property type="term" value="F:catalytic activity"/>
    <property type="evidence" value="ECO:0007669"/>
    <property type="project" value="InterPro"/>
</dbReference>
<dbReference type="InterPro" id="IPR053137">
    <property type="entry name" value="NLR-like"/>
</dbReference>
<sequence>MASSKALKSLDLYTVGWIAALPLECAAATAMLDEIHRKPLNFEQPHTNTNSYTWGRIGKHNLVIASLAAGVYDMTSAAITASCMLSSFPQIRVSLLVGIGASIARSGEGHNIQLGDIAVSQSHENSEDVIQYDLFKVKLGNHSLKVLLHALVNLQTQHLLKPPRLLEYLKEVIIHYPRLAKQRYVHQGFESDQLFKTTDPNEEIQHERCDSIEPEIHYNIIASDNTLFKDAAYRDKILENIEKECICFEMKAAGLMNNFPCIVVREICDYTDSHKND</sequence>
<dbReference type="PANTHER" id="PTHR46082">
    <property type="entry name" value="ATP/GTP-BINDING PROTEIN-RELATED"/>
    <property type="match status" value="1"/>
</dbReference>
<dbReference type="OrthoDB" id="1577640at2759"/>
<dbReference type="SUPFAM" id="SSF53167">
    <property type="entry name" value="Purine and uridine phosphorylases"/>
    <property type="match status" value="1"/>
</dbReference>
<dbReference type="AlphaFoldDB" id="A0A2B7YCR2"/>
<dbReference type="Gene3D" id="3.40.50.1580">
    <property type="entry name" value="Nucleoside phosphorylase domain"/>
    <property type="match status" value="1"/>
</dbReference>
<dbReference type="GO" id="GO:0009116">
    <property type="term" value="P:nucleoside metabolic process"/>
    <property type="evidence" value="ECO:0007669"/>
    <property type="project" value="InterPro"/>
</dbReference>
<evidence type="ECO:0008006" key="3">
    <source>
        <dbReference type="Google" id="ProtNLM"/>
    </source>
</evidence>
<dbReference type="Proteomes" id="UP000223968">
    <property type="component" value="Unassembled WGS sequence"/>
</dbReference>
<comment type="caution">
    <text evidence="1">The sequence shown here is derived from an EMBL/GenBank/DDBJ whole genome shotgun (WGS) entry which is preliminary data.</text>
</comment>
<protein>
    <recommendedName>
        <fullName evidence="3">Nucleoside phosphorylase domain-containing protein</fullName>
    </recommendedName>
</protein>
<accession>A0A2B7YCR2</accession>
<reference evidence="1 2" key="1">
    <citation type="submission" date="2017-10" db="EMBL/GenBank/DDBJ databases">
        <title>Comparative genomics in systemic dimorphic fungi from Ajellomycetaceae.</title>
        <authorList>
            <person name="Munoz J.F."/>
            <person name="Mcewen J.G."/>
            <person name="Clay O.K."/>
            <person name="Cuomo C.A."/>
        </authorList>
    </citation>
    <scope>NUCLEOTIDE SEQUENCE [LARGE SCALE GENOMIC DNA]</scope>
    <source>
        <strain evidence="1 2">UAMH5409</strain>
    </source>
</reference>
<name>A0A2B7YCR2_9EURO</name>
<proteinExistence type="predicted"/>
<evidence type="ECO:0000313" key="1">
    <source>
        <dbReference type="EMBL" id="PGH18851.1"/>
    </source>
</evidence>
<dbReference type="EMBL" id="PDNB01000002">
    <property type="protein sequence ID" value="PGH18851.1"/>
    <property type="molecule type" value="Genomic_DNA"/>
</dbReference>
<gene>
    <name evidence="1" type="ORF">AJ79_00264</name>
</gene>
<organism evidence="1 2">
    <name type="scientific">Helicocarpus griseus UAMH5409</name>
    <dbReference type="NCBI Taxonomy" id="1447875"/>
    <lineage>
        <taxon>Eukaryota</taxon>
        <taxon>Fungi</taxon>
        <taxon>Dikarya</taxon>
        <taxon>Ascomycota</taxon>
        <taxon>Pezizomycotina</taxon>
        <taxon>Eurotiomycetes</taxon>
        <taxon>Eurotiomycetidae</taxon>
        <taxon>Onygenales</taxon>
        <taxon>Ajellomycetaceae</taxon>
        <taxon>Helicocarpus</taxon>
    </lineage>
</organism>
<keyword evidence="2" id="KW-1185">Reference proteome</keyword>
<dbReference type="PANTHER" id="PTHR46082:SF11">
    <property type="entry name" value="AAA+ ATPASE DOMAIN-CONTAINING PROTEIN-RELATED"/>
    <property type="match status" value="1"/>
</dbReference>
<evidence type="ECO:0000313" key="2">
    <source>
        <dbReference type="Proteomes" id="UP000223968"/>
    </source>
</evidence>